<comment type="caution">
    <text evidence="13">The sequence shown here is derived from an EMBL/GenBank/DDBJ whole genome shotgun (WGS) entry which is preliminary data.</text>
</comment>
<evidence type="ECO:0000313" key="14">
    <source>
        <dbReference type="Proteomes" id="UP000295188"/>
    </source>
</evidence>
<evidence type="ECO:0000256" key="4">
    <source>
        <dbReference type="ARBA" id="ARBA00022553"/>
    </source>
</evidence>
<accession>A0A4R3K2X1</accession>
<dbReference type="InterPro" id="IPR005467">
    <property type="entry name" value="His_kinase_dom"/>
</dbReference>
<keyword evidence="14" id="KW-1185">Reference proteome</keyword>
<evidence type="ECO:0000256" key="10">
    <source>
        <dbReference type="SAM" id="Phobius"/>
    </source>
</evidence>
<keyword evidence="7 13" id="KW-0418">Kinase</keyword>
<dbReference type="Proteomes" id="UP000295188">
    <property type="component" value="Unassembled WGS sequence"/>
</dbReference>
<keyword evidence="10" id="KW-0472">Membrane</keyword>
<evidence type="ECO:0000256" key="9">
    <source>
        <dbReference type="ARBA" id="ARBA00023012"/>
    </source>
</evidence>
<protein>
    <recommendedName>
        <fullName evidence="3">histidine kinase</fullName>
        <ecNumber evidence="3">2.7.13.3</ecNumber>
    </recommendedName>
</protein>
<keyword evidence="4" id="KW-0597">Phosphoprotein</keyword>
<dbReference type="Pfam" id="PF00672">
    <property type="entry name" value="HAMP"/>
    <property type="match status" value="1"/>
</dbReference>
<name>A0A4R3K2X1_9FIRM</name>
<dbReference type="Gene3D" id="3.30.565.10">
    <property type="entry name" value="Histidine kinase-like ATPase, C-terminal domain"/>
    <property type="match status" value="1"/>
</dbReference>
<evidence type="ECO:0000259" key="12">
    <source>
        <dbReference type="PROSITE" id="PS50885"/>
    </source>
</evidence>
<evidence type="ECO:0000259" key="11">
    <source>
        <dbReference type="PROSITE" id="PS50109"/>
    </source>
</evidence>
<keyword evidence="6" id="KW-0547">Nucleotide-binding</keyword>
<dbReference type="PANTHER" id="PTHR24421">
    <property type="entry name" value="NITRATE/NITRITE SENSOR PROTEIN NARX-RELATED"/>
    <property type="match status" value="1"/>
</dbReference>
<feature type="transmembrane region" description="Helical" evidence="10">
    <location>
        <begin position="162"/>
        <end position="186"/>
    </location>
</feature>
<dbReference type="SMART" id="SM00304">
    <property type="entry name" value="HAMP"/>
    <property type="match status" value="1"/>
</dbReference>
<keyword evidence="5" id="KW-0808">Transferase</keyword>
<reference evidence="13 14" key="1">
    <citation type="submission" date="2019-03" db="EMBL/GenBank/DDBJ databases">
        <title>Genomic Encyclopedia of Type Strains, Phase IV (KMG-IV): sequencing the most valuable type-strain genomes for metagenomic binning, comparative biology and taxonomic classification.</title>
        <authorList>
            <person name="Goeker M."/>
        </authorList>
    </citation>
    <scope>NUCLEOTIDE SEQUENCE [LARGE SCALE GENOMIC DNA]</scope>
    <source>
        <strain evidence="13 14">DSM 20467</strain>
    </source>
</reference>
<evidence type="ECO:0000313" key="13">
    <source>
        <dbReference type="EMBL" id="TCS76775.1"/>
    </source>
</evidence>
<keyword evidence="10" id="KW-0812">Transmembrane</keyword>
<comment type="catalytic activity">
    <reaction evidence="1">
        <text>ATP + protein L-histidine = ADP + protein N-phospho-L-histidine.</text>
        <dbReference type="EC" id="2.7.13.3"/>
    </reaction>
</comment>
<evidence type="ECO:0000256" key="7">
    <source>
        <dbReference type="ARBA" id="ARBA00022777"/>
    </source>
</evidence>
<dbReference type="GO" id="GO:0005524">
    <property type="term" value="F:ATP binding"/>
    <property type="evidence" value="ECO:0007669"/>
    <property type="project" value="UniProtKB-KW"/>
</dbReference>
<dbReference type="Pfam" id="PF07730">
    <property type="entry name" value="HisKA_3"/>
    <property type="match status" value="1"/>
</dbReference>
<feature type="domain" description="Histidine kinase" evidence="11">
    <location>
        <begin position="275"/>
        <end position="470"/>
    </location>
</feature>
<organism evidence="13 14">
    <name type="scientific">Pectinatus cerevisiiphilus</name>
    <dbReference type="NCBI Taxonomy" id="86956"/>
    <lineage>
        <taxon>Bacteria</taxon>
        <taxon>Bacillati</taxon>
        <taxon>Bacillota</taxon>
        <taxon>Negativicutes</taxon>
        <taxon>Selenomonadales</taxon>
        <taxon>Selenomonadaceae</taxon>
        <taxon>Pectinatus</taxon>
    </lineage>
</organism>
<dbReference type="InterPro" id="IPR050482">
    <property type="entry name" value="Sensor_HK_TwoCompSys"/>
</dbReference>
<dbReference type="CDD" id="cd06225">
    <property type="entry name" value="HAMP"/>
    <property type="match status" value="1"/>
</dbReference>
<dbReference type="InterPro" id="IPR036890">
    <property type="entry name" value="HATPase_C_sf"/>
</dbReference>
<evidence type="ECO:0000256" key="3">
    <source>
        <dbReference type="ARBA" id="ARBA00012438"/>
    </source>
</evidence>
<dbReference type="SUPFAM" id="SSF158472">
    <property type="entry name" value="HAMP domain-like"/>
    <property type="match status" value="1"/>
</dbReference>
<proteinExistence type="predicted"/>
<evidence type="ECO:0000256" key="5">
    <source>
        <dbReference type="ARBA" id="ARBA00022679"/>
    </source>
</evidence>
<dbReference type="Pfam" id="PF02518">
    <property type="entry name" value="HATPase_c"/>
    <property type="match status" value="1"/>
</dbReference>
<dbReference type="PROSITE" id="PS50109">
    <property type="entry name" value="HIS_KIN"/>
    <property type="match status" value="1"/>
</dbReference>
<dbReference type="AlphaFoldDB" id="A0A4R3K2X1"/>
<dbReference type="EMBL" id="SMAA01000020">
    <property type="protein sequence ID" value="TCS76775.1"/>
    <property type="molecule type" value="Genomic_DNA"/>
</dbReference>
<evidence type="ECO:0000256" key="2">
    <source>
        <dbReference type="ARBA" id="ARBA00004370"/>
    </source>
</evidence>
<dbReference type="CDD" id="cd16917">
    <property type="entry name" value="HATPase_UhpB-NarQ-NarX-like"/>
    <property type="match status" value="1"/>
</dbReference>
<keyword evidence="8" id="KW-0067">ATP-binding</keyword>
<dbReference type="GO" id="GO:0016020">
    <property type="term" value="C:membrane"/>
    <property type="evidence" value="ECO:0007669"/>
    <property type="project" value="UniProtKB-SubCell"/>
</dbReference>
<evidence type="ECO:0000256" key="6">
    <source>
        <dbReference type="ARBA" id="ARBA00022741"/>
    </source>
</evidence>
<evidence type="ECO:0000256" key="1">
    <source>
        <dbReference type="ARBA" id="ARBA00000085"/>
    </source>
</evidence>
<dbReference type="InterPro" id="IPR003594">
    <property type="entry name" value="HATPase_dom"/>
</dbReference>
<dbReference type="InterPro" id="IPR003660">
    <property type="entry name" value="HAMP_dom"/>
</dbReference>
<keyword evidence="9" id="KW-0902">Two-component regulatory system</keyword>
<sequence length="475" mass="53314">MKQQTGLYTKILTIIIISLLTVISLLLIFAYTGLKNTLHDQLTNRGSEIASYVATLGSEDILLENDYLLLQLINKVQSSNDDVRYIIVADYKGRILAHTFGMQYPDSMPKQITPFSTPLQTKLFQSNEGDIHQVTLSIDDGKIGFVSVGLSEKAMQQLLMSIIMHFSLTGIIITILAVLTIGFLLAKILAPIRFLSLAAEKIKHNDYKVQVYYHGKDELGTLTQTFNEMVCELAAKDKYNKKLLAELQEKKHSRDILIHKLFSAQEDERKRISRELHDGVGQSVTSILAYLHILFNNETNPSQQKLIKSTRTIIASVLEELREMAVNLRPPSLDDIDITAIFQQHVFDAAKHNGLIADFSADTAIKDIKVSDNVRLALYRILQESITNIVRHAHAINLTVSLKLHANNIILKITDDGCGFSADVLQTAKEKRHLGLYGMRERVELLDGTLDIKSRPEKGTSIIASIPVEKRNNDD</sequence>
<dbReference type="RefSeq" id="WP_132551239.1">
    <property type="nucleotide sequence ID" value="NZ_SMAA01000020.1"/>
</dbReference>
<gene>
    <name evidence="13" type="ORF">EDC37_12020</name>
</gene>
<dbReference type="Gene3D" id="1.20.5.1930">
    <property type="match status" value="1"/>
</dbReference>
<dbReference type="PANTHER" id="PTHR24421:SF10">
    <property type="entry name" value="NITRATE_NITRITE SENSOR PROTEIN NARQ"/>
    <property type="match status" value="1"/>
</dbReference>
<dbReference type="EC" id="2.7.13.3" evidence="3"/>
<dbReference type="Gene3D" id="6.10.340.10">
    <property type="match status" value="1"/>
</dbReference>
<dbReference type="SUPFAM" id="SSF55874">
    <property type="entry name" value="ATPase domain of HSP90 chaperone/DNA topoisomerase II/histidine kinase"/>
    <property type="match status" value="1"/>
</dbReference>
<dbReference type="GO" id="GO:0046983">
    <property type="term" value="F:protein dimerization activity"/>
    <property type="evidence" value="ECO:0007669"/>
    <property type="project" value="InterPro"/>
</dbReference>
<dbReference type="PROSITE" id="PS50885">
    <property type="entry name" value="HAMP"/>
    <property type="match status" value="1"/>
</dbReference>
<comment type="subcellular location">
    <subcellularLocation>
        <location evidence="2">Membrane</location>
    </subcellularLocation>
</comment>
<feature type="transmembrane region" description="Helical" evidence="10">
    <location>
        <begin position="12"/>
        <end position="34"/>
    </location>
</feature>
<dbReference type="SMART" id="SM00387">
    <property type="entry name" value="HATPase_c"/>
    <property type="match status" value="1"/>
</dbReference>
<dbReference type="InterPro" id="IPR011712">
    <property type="entry name" value="Sig_transdc_His_kin_sub3_dim/P"/>
</dbReference>
<keyword evidence="10" id="KW-1133">Transmembrane helix</keyword>
<dbReference type="GO" id="GO:0000155">
    <property type="term" value="F:phosphorelay sensor kinase activity"/>
    <property type="evidence" value="ECO:0007669"/>
    <property type="project" value="InterPro"/>
</dbReference>
<dbReference type="OrthoDB" id="9781904at2"/>
<evidence type="ECO:0000256" key="8">
    <source>
        <dbReference type="ARBA" id="ARBA00022840"/>
    </source>
</evidence>
<feature type="domain" description="HAMP" evidence="12">
    <location>
        <begin position="186"/>
        <end position="238"/>
    </location>
</feature>